<dbReference type="PANTHER" id="PTHR37813">
    <property type="entry name" value="FELS-2 PROPHAGE PROTEIN"/>
    <property type="match status" value="1"/>
</dbReference>
<dbReference type="PANTHER" id="PTHR37813:SF1">
    <property type="entry name" value="FELS-2 PROPHAGE PROTEIN"/>
    <property type="match status" value="1"/>
</dbReference>
<accession>A0A8S5TA99</accession>
<dbReference type="SUPFAM" id="SSF48371">
    <property type="entry name" value="ARM repeat"/>
    <property type="match status" value="1"/>
</dbReference>
<sequence>MAADGSVIIDTRIDTSNIKNGVYDIKQSFDALSGKVKQISSNITSFFSKSSVDTVKVVKTENAKINAILEDTSKSAKQKAALIASIYRKEGYSASEAFATAWSHIERSSSGSTARVKKHIRGIGNQSKKTSDDMQREFSTGFSNVASSASSKLKGIALLIGSAFAVGKLIQFGKESIELGSDLAEVQNVVDVTFTTMSDKVNEFAKNAMTSAGLSETMAKRYVGTFGAMSKSFGFSEAQAYDMSTALTQLTGDVASFYNISQDLAYIKLKSVFTGETETLKDLGVVMTQSALDQYALANGYGKTTSAMTEQEKVALRLAFVQKQLSAASGDFIRTSDSWANQVRVMQLQLQSLKATVGQGLINIFTPVLKVINILLGKLATLANAFKSFTELITGKKSSGQTSGSGAGLAGTDAIADTADVYGSAANNAEQLADATNDNAKATKKANKETKNYLSSLDEIHKVTSTGSDSSYTPYSSGGSGGASGGLSGAVNNVDYGKLAEGETTIKKMSKPLDSIIKKFKKLAKLLSKGFWDGLGDYKPIFDDIKENINSIGKSLQNIFTDPEVIGAASDFLDTFAYSIGRVSGSFLRIGITIAQNLIGGIEKFLKQNTSRIKTYLIDMFDIGSEVAQIEGNFSSALAEVFSAFGGEIAQQITANIIGIFSNISMTAMGLCARLGRDMLNMIAQPFIDNKDILKSAVEGTLGVIEIITDGLSTVIQNLSDLVTTLYDEHLKPFFDSIANGLSTIFGTLIDGYNTYILPVLQGLASKIKELMDGELGEMFVKVQTFLGKLIDILKELWENILVPIISWIISNAIPVIADVANVIGSTVIEAIKSVIKIIGDVLDVLSGVIDFLKGVFTGDWELAWNGIKEIARGVWNLIKDIISGAWEAIKGIVETALTIIKSIISLSWNAIKTVTVTIWNAIKTWLSNTWEAIKTTVSTVFDGIKSKITRIWDSVSEKTSSIWESITTFVDRKVNAIHDAIVDKFTSARDTVVRVFEGIRDTIKDILNKVIGIANSAIGTVNSAIGGIESAFTFGPWKVPTPFGSRTIGFTANFPRVPTIPYLASGAVIPPRSEFLAVLGDQKNGRNLEAPEDLLRQIVREETGGNQSSGGNYRFTAQLNRRTIFDEMIDEAKLRRDASGTNPFELA</sequence>
<dbReference type="Gene3D" id="1.20.120.20">
    <property type="entry name" value="Apolipoprotein"/>
    <property type="match status" value="1"/>
</dbReference>
<dbReference type="EMBL" id="BK032785">
    <property type="protein sequence ID" value="DAF60244.1"/>
    <property type="molecule type" value="Genomic_DNA"/>
</dbReference>
<organism evidence="1">
    <name type="scientific">Siphoviridae sp. ctqK313</name>
    <dbReference type="NCBI Taxonomy" id="2827946"/>
    <lineage>
        <taxon>Viruses</taxon>
        <taxon>Duplodnaviria</taxon>
        <taxon>Heunggongvirae</taxon>
        <taxon>Uroviricota</taxon>
        <taxon>Caudoviricetes</taxon>
    </lineage>
</organism>
<protein>
    <submittedName>
        <fullName evidence="1">Minor tail protein</fullName>
    </submittedName>
</protein>
<reference evidence="1" key="1">
    <citation type="journal article" date="2021" name="Proc. Natl. Acad. Sci. U.S.A.">
        <title>A Catalog of Tens of Thousands of Viruses from Human Metagenomes Reveals Hidden Associations with Chronic Diseases.</title>
        <authorList>
            <person name="Tisza M.J."/>
            <person name="Buck C.B."/>
        </authorList>
    </citation>
    <scope>NUCLEOTIDE SEQUENCE</scope>
    <source>
        <strain evidence="1">CtqK313</strain>
    </source>
</reference>
<evidence type="ECO:0000313" key="1">
    <source>
        <dbReference type="EMBL" id="DAF60244.1"/>
    </source>
</evidence>
<name>A0A8S5TA99_9CAUD</name>
<dbReference type="InterPro" id="IPR016024">
    <property type="entry name" value="ARM-type_fold"/>
</dbReference>
<proteinExistence type="predicted"/>